<protein>
    <submittedName>
        <fullName evidence="1">Uncharacterized protein</fullName>
    </submittedName>
</protein>
<dbReference type="Proteomes" id="UP000684084">
    <property type="component" value="Unassembled WGS sequence"/>
</dbReference>
<proteinExistence type="predicted"/>
<name>A0A916E2P4_9GLOM</name>
<dbReference type="AlphaFoldDB" id="A0A916E2P4"/>
<comment type="caution">
    <text evidence="1">The sequence shown here is derived from an EMBL/GenBank/DDBJ whole genome shotgun (WGS) entry which is preliminary data.</text>
</comment>
<dbReference type="EMBL" id="CAGKOT010000011">
    <property type="protein sequence ID" value="CAB5357407.1"/>
    <property type="molecule type" value="Genomic_DNA"/>
</dbReference>
<reference evidence="1" key="1">
    <citation type="submission" date="2020-05" db="EMBL/GenBank/DDBJ databases">
        <authorList>
            <person name="Rincon C."/>
            <person name="Sanders R I."/>
            <person name="Robbins C."/>
            <person name="Chaturvedi A."/>
        </authorList>
    </citation>
    <scope>NUCLEOTIDE SEQUENCE</scope>
    <source>
        <strain evidence="1">CHB12</strain>
    </source>
</reference>
<gene>
    <name evidence="1" type="ORF">CHRIB12_LOCUS6824</name>
</gene>
<evidence type="ECO:0000313" key="1">
    <source>
        <dbReference type="EMBL" id="CAB5357407.1"/>
    </source>
</evidence>
<sequence>MIFSGGFFGNYQSNLSDFLNISYFLVKELISGIHLAVTALVKKVVGYFLPGSVHIILTDEVKALECRIYYDTFILQLFFTIIKICEV</sequence>
<evidence type="ECO:0000313" key="2">
    <source>
        <dbReference type="Proteomes" id="UP000684084"/>
    </source>
</evidence>
<organism evidence="1 2">
    <name type="scientific">Rhizophagus irregularis</name>
    <dbReference type="NCBI Taxonomy" id="588596"/>
    <lineage>
        <taxon>Eukaryota</taxon>
        <taxon>Fungi</taxon>
        <taxon>Fungi incertae sedis</taxon>
        <taxon>Mucoromycota</taxon>
        <taxon>Glomeromycotina</taxon>
        <taxon>Glomeromycetes</taxon>
        <taxon>Glomerales</taxon>
        <taxon>Glomeraceae</taxon>
        <taxon>Rhizophagus</taxon>
    </lineage>
</organism>
<accession>A0A916E2P4</accession>